<gene>
    <name evidence="2" type="ORF">FRUB_09184</name>
</gene>
<comment type="caution">
    <text evidence="2">The sequence shown here is derived from an EMBL/GenBank/DDBJ whole genome shotgun (WGS) entry which is preliminary data.</text>
</comment>
<accession>A0A225D4U3</accession>
<name>A0A225D4U3_9BACT</name>
<protein>
    <submittedName>
        <fullName evidence="2">Uncharacterized protein</fullName>
    </submittedName>
</protein>
<proteinExistence type="predicted"/>
<dbReference type="Proteomes" id="UP000214646">
    <property type="component" value="Unassembled WGS sequence"/>
</dbReference>
<evidence type="ECO:0000256" key="1">
    <source>
        <dbReference type="SAM" id="MobiDB-lite"/>
    </source>
</evidence>
<evidence type="ECO:0000313" key="2">
    <source>
        <dbReference type="EMBL" id="OWK36621.1"/>
    </source>
</evidence>
<evidence type="ECO:0000313" key="3">
    <source>
        <dbReference type="Proteomes" id="UP000214646"/>
    </source>
</evidence>
<reference evidence="3" key="1">
    <citation type="submission" date="2017-06" db="EMBL/GenBank/DDBJ databases">
        <title>Genome analysis of Fimbriiglobus ruber SP5, the first member of the order Planctomycetales with confirmed chitinolytic capability.</title>
        <authorList>
            <person name="Ravin N.V."/>
            <person name="Rakitin A.L."/>
            <person name="Ivanova A.A."/>
            <person name="Beletsky A.V."/>
            <person name="Kulichevskaya I.S."/>
            <person name="Mardanov A.V."/>
            <person name="Dedysh S.N."/>
        </authorList>
    </citation>
    <scope>NUCLEOTIDE SEQUENCE [LARGE SCALE GENOMIC DNA]</scope>
    <source>
        <strain evidence="3">SP5</strain>
    </source>
</reference>
<dbReference type="AlphaFoldDB" id="A0A225D4U3"/>
<keyword evidence="3" id="KW-1185">Reference proteome</keyword>
<sequence length="62" mass="7311">MRELKRVVKKLGNKHRRRQLKHDLADNPEEAAYAEEDLGRFRSDGYNGLDRDATRKKKDEGE</sequence>
<dbReference type="EMBL" id="NIDE01000017">
    <property type="protein sequence ID" value="OWK36621.1"/>
    <property type="molecule type" value="Genomic_DNA"/>
</dbReference>
<feature type="compositionally biased region" description="Basic and acidic residues" evidence="1">
    <location>
        <begin position="37"/>
        <end position="62"/>
    </location>
</feature>
<dbReference type="OrthoDB" id="288795at2"/>
<feature type="region of interest" description="Disordered" evidence="1">
    <location>
        <begin position="36"/>
        <end position="62"/>
    </location>
</feature>
<organism evidence="2 3">
    <name type="scientific">Fimbriiglobus ruber</name>
    <dbReference type="NCBI Taxonomy" id="1908690"/>
    <lineage>
        <taxon>Bacteria</taxon>
        <taxon>Pseudomonadati</taxon>
        <taxon>Planctomycetota</taxon>
        <taxon>Planctomycetia</taxon>
        <taxon>Gemmatales</taxon>
        <taxon>Gemmataceae</taxon>
        <taxon>Fimbriiglobus</taxon>
    </lineage>
</organism>